<dbReference type="Gene3D" id="4.10.410.40">
    <property type="match status" value="1"/>
</dbReference>
<organism evidence="3 4">
    <name type="scientific">Plantimonas leprariae</name>
    <dbReference type="NCBI Taxonomy" id="2615207"/>
    <lineage>
        <taxon>Bacteria</taxon>
        <taxon>Pseudomonadati</taxon>
        <taxon>Pseudomonadota</taxon>
        <taxon>Alphaproteobacteria</taxon>
        <taxon>Hyphomicrobiales</taxon>
        <taxon>Aurantimonadaceae</taxon>
        <taxon>Plantimonas</taxon>
    </lineage>
</organism>
<feature type="domain" description="Phage capsid-like C-terminal" evidence="2">
    <location>
        <begin position="106"/>
        <end position="365"/>
    </location>
</feature>
<dbReference type="InterPro" id="IPR024455">
    <property type="entry name" value="Phage_capsid"/>
</dbReference>
<dbReference type="Gene3D" id="3.30.2320.10">
    <property type="entry name" value="hypothetical protein PF0899 domain"/>
    <property type="match status" value="1"/>
</dbReference>
<reference evidence="3 4" key="1">
    <citation type="submission" date="2019-09" db="EMBL/GenBank/DDBJ databases">
        <title>YIM 132180 draft genome.</title>
        <authorList>
            <person name="Zhang K."/>
        </authorList>
    </citation>
    <scope>NUCLEOTIDE SEQUENCE [LARGE SCALE GENOMIC DNA]</scope>
    <source>
        <strain evidence="3 4">YIM 132180</strain>
    </source>
</reference>
<dbReference type="InterPro" id="IPR054612">
    <property type="entry name" value="Phage_capsid-like_C"/>
</dbReference>
<comment type="caution">
    <text evidence="3">The sequence shown here is derived from an EMBL/GenBank/DDBJ whole genome shotgun (WGS) entry which is preliminary data.</text>
</comment>
<evidence type="ECO:0000313" key="4">
    <source>
        <dbReference type="Proteomes" id="UP000432089"/>
    </source>
</evidence>
<comment type="subcellular location">
    <subcellularLocation>
        <location evidence="1">Virion</location>
    </subcellularLocation>
</comment>
<name>A0A7V7PNP3_9HYPH</name>
<dbReference type="Pfam" id="PF05065">
    <property type="entry name" value="Phage_capsid"/>
    <property type="match status" value="1"/>
</dbReference>
<dbReference type="NCBIfam" id="TIGR01554">
    <property type="entry name" value="major_cap_HK97"/>
    <property type="match status" value="1"/>
</dbReference>
<gene>
    <name evidence="3" type="ORF">F6X38_11865</name>
</gene>
<dbReference type="AlphaFoldDB" id="A0A7V7PNP3"/>
<protein>
    <submittedName>
        <fullName evidence="3">Phage major capsid protein</fullName>
    </submittedName>
</protein>
<accession>A0A7V7PNP3</accession>
<sequence length="550" mass="58658">MHFNQKAFDNAIELKSAEGDEADALVLKGLEEIEKKLADRIAAVETKSADQLAKLTAKLNRPAIITGEAVEASIETKAFDAYLRRGQPAMTADELKSMTVANDASGGYLAPEALAASILTKLVEFSPIRAYASVMTIGAESVKFPRQTASVAATWVDETADRTGSQPAFEQVAIKPFELATFTDLSTQLLEDNAYNLEGFLATDFAKSFGKTEGLAFVKGTGAVNFQPTGLMTAAGIAEVKTGVADSFPTVNPIDVLIGMFHALPSAYARAGVWVMNNKTLGELRKWKDGNGYPFILDVVNGGGTQLLGRPIVEAPDMDDVGAGKSPILFGDLAGYRIVDRVGLATLRDPFTLAGKGQVRIHARKACRRRRARPCGLREAQGRSVREGGTVANENITTSTDTLVYVAGESTAKSKTEFEALTWTLVGSIADIGNFGDTREEVAVELYGSGRRIKRAGVRDAGKLSLKVARDSFDAGQALIRAGFEGGKPNAFKVVLPDRPTGTNGKPTTIYVSGVILSNELEFGGPNNIIMQNLEISLTDKPLEIAASLT</sequence>
<evidence type="ECO:0000256" key="1">
    <source>
        <dbReference type="ARBA" id="ARBA00004328"/>
    </source>
</evidence>
<dbReference type="EMBL" id="VZDO01000009">
    <property type="protein sequence ID" value="KAB0679518.1"/>
    <property type="molecule type" value="Genomic_DNA"/>
</dbReference>
<evidence type="ECO:0000313" key="3">
    <source>
        <dbReference type="EMBL" id="KAB0679518.1"/>
    </source>
</evidence>
<dbReference type="Gene3D" id="3.30.2400.10">
    <property type="entry name" value="Major capsid protein gp5"/>
    <property type="match status" value="1"/>
</dbReference>
<evidence type="ECO:0000259" key="2">
    <source>
        <dbReference type="Pfam" id="PF05065"/>
    </source>
</evidence>
<dbReference type="SUPFAM" id="SSF56563">
    <property type="entry name" value="Major capsid protein gp5"/>
    <property type="match status" value="1"/>
</dbReference>
<proteinExistence type="predicted"/>
<keyword evidence="4" id="KW-1185">Reference proteome</keyword>
<dbReference type="RefSeq" id="WP_150970042.1">
    <property type="nucleotide sequence ID" value="NZ_VZDO01000009.1"/>
</dbReference>
<dbReference type="Proteomes" id="UP000432089">
    <property type="component" value="Unassembled WGS sequence"/>
</dbReference>